<dbReference type="PIRSF" id="PIRSF006621">
    <property type="entry name" value="Dus"/>
    <property type="match status" value="1"/>
</dbReference>
<proteinExistence type="inferred from homology"/>
<dbReference type="InterPro" id="IPR001269">
    <property type="entry name" value="DUS_fam"/>
</dbReference>
<keyword evidence="3 5" id="KW-0819">tRNA processing</keyword>
<comment type="function">
    <text evidence="5">Catalyzes the synthesis of 5,6-dihydrouridine (D), a modified base found in the D-loop of most tRNAs, via the reduction of the C5-C6 double bond in target uridines.</text>
</comment>
<sequence length="352" mass="39138">MKLGLHRPVLDGKVNFPLCLAPMVGLTHVALREVMRDYLPAEAYTIWPTEMLNSRRIPGENLEKTPETMRAAHEPGLVPQILGNEEDAIAESVKRLVEWGAEAIDINMGCPVQKALKHNYGVALMGDPAYAAEVVRMTVKNSTVPVSVKLRAVGSTKEFDELLTFVSGLRQSGAAWVCLHPRTAAQKRRGNADWEQIKQLHKAVDFPVIGNGDVQTYDDAINMLKETGCDMAMAGRGLAARPWMMWQLGEELGFAPPAGKEGLKAPRTSEEEGAEYGKCLLKLIERCRFYFGDDLAMRKVRFYVRTTSVWLPFGNTLVGVCAKARTVDEMIEGVTKFFEGPVEMSLRTELRQ</sequence>
<evidence type="ECO:0000256" key="3">
    <source>
        <dbReference type="ARBA" id="ARBA00022694"/>
    </source>
</evidence>
<name>A0A1Z3NA29_BDEBC</name>
<evidence type="ECO:0000256" key="4">
    <source>
        <dbReference type="ARBA" id="ARBA00023002"/>
    </source>
</evidence>
<feature type="domain" description="DUS-like FMN-binding" evidence="8">
    <location>
        <begin position="20"/>
        <end position="246"/>
    </location>
</feature>
<feature type="binding site" evidence="7">
    <location>
        <begin position="235"/>
        <end position="236"/>
    </location>
    <ligand>
        <name>FMN</name>
        <dbReference type="ChEBI" id="CHEBI:58210"/>
    </ligand>
</feature>
<evidence type="ECO:0000313" key="9">
    <source>
        <dbReference type="EMBL" id="ASD64285.1"/>
    </source>
</evidence>
<dbReference type="PANTHER" id="PTHR11082:SF25">
    <property type="entry name" value="DUS-LIKE FMN-BINDING DOMAIN-CONTAINING PROTEIN"/>
    <property type="match status" value="1"/>
</dbReference>
<feature type="binding site" evidence="7">
    <location>
        <position position="80"/>
    </location>
    <ligand>
        <name>FMN</name>
        <dbReference type="ChEBI" id="CHEBI:58210"/>
    </ligand>
</feature>
<evidence type="ECO:0000259" key="8">
    <source>
        <dbReference type="Pfam" id="PF01207"/>
    </source>
</evidence>
<accession>A0A1Z3NA29</accession>
<reference evidence="9 10" key="1">
    <citation type="submission" date="2017-04" db="EMBL/GenBank/DDBJ databases">
        <title>Whole genome sequence of Bdellovibrio bacteriovorus strain SSB218315.</title>
        <authorList>
            <person name="Oyedara O."/>
            <person name="Rodriguez-Perez M.A."/>
        </authorList>
    </citation>
    <scope>NUCLEOTIDE SEQUENCE [LARGE SCALE GENOMIC DNA]</scope>
    <source>
        <strain evidence="9 10">SSB218315</strain>
    </source>
</reference>
<comment type="cofactor">
    <cofactor evidence="5 7">
        <name>FMN</name>
        <dbReference type="ChEBI" id="CHEBI:58210"/>
    </cofactor>
</comment>
<dbReference type="CDD" id="cd02801">
    <property type="entry name" value="DUS_like_FMN"/>
    <property type="match status" value="1"/>
</dbReference>
<feature type="binding site" evidence="7">
    <location>
        <position position="149"/>
    </location>
    <ligand>
        <name>FMN</name>
        <dbReference type="ChEBI" id="CHEBI:58210"/>
    </ligand>
</feature>
<dbReference type="GO" id="GO:0050660">
    <property type="term" value="F:flavin adenine dinucleotide binding"/>
    <property type="evidence" value="ECO:0007669"/>
    <property type="project" value="InterPro"/>
</dbReference>
<dbReference type="Proteomes" id="UP000197003">
    <property type="component" value="Chromosome"/>
</dbReference>
<evidence type="ECO:0000256" key="5">
    <source>
        <dbReference type="PIRNR" id="PIRNR006621"/>
    </source>
</evidence>
<dbReference type="Pfam" id="PF01207">
    <property type="entry name" value="Dus"/>
    <property type="match status" value="1"/>
</dbReference>
<evidence type="ECO:0000256" key="7">
    <source>
        <dbReference type="PIRSR" id="PIRSR006621-2"/>
    </source>
</evidence>
<feature type="active site" description="Proton donor" evidence="6">
    <location>
        <position position="110"/>
    </location>
</feature>
<dbReference type="EC" id="1.3.1.-" evidence="5"/>
<dbReference type="OrthoDB" id="5288557at2"/>
<dbReference type="EMBL" id="CP020946">
    <property type="protein sequence ID" value="ASD64285.1"/>
    <property type="molecule type" value="Genomic_DNA"/>
</dbReference>
<keyword evidence="2 5" id="KW-0288">FMN</keyword>
<keyword evidence="1 5" id="KW-0285">Flavoprotein</keyword>
<dbReference type="RefSeq" id="WP_088565764.1">
    <property type="nucleotide sequence ID" value="NZ_CP020946.1"/>
</dbReference>
<evidence type="ECO:0000256" key="1">
    <source>
        <dbReference type="ARBA" id="ARBA00022630"/>
    </source>
</evidence>
<evidence type="ECO:0000256" key="6">
    <source>
        <dbReference type="PIRSR" id="PIRSR006621-1"/>
    </source>
</evidence>
<evidence type="ECO:0000313" key="10">
    <source>
        <dbReference type="Proteomes" id="UP000197003"/>
    </source>
</evidence>
<feature type="binding site" evidence="7">
    <location>
        <position position="180"/>
    </location>
    <ligand>
        <name>FMN</name>
        <dbReference type="ChEBI" id="CHEBI:58210"/>
    </ligand>
</feature>
<dbReference type="InterPro" id="IPR035587">
    <property type="entry name" value="DUS-like_FMN-bd"/>
</dbReference>
<gene>
    <name evidence="9" type="ORF">B9G79_12270</name>
</gene>
<feature type="binding site" evidence="7">
    <location>
        <begin position="22"/>
        <end position="24"/>
    </location>
    <ligand>
        <name>FMN</name>
        <dbReference type="ChEBI" id="CHEBI:58210"/>
    </ligand>
</feature>
<evidence type="ECO:0000256" key="2">
    <source>
        <dbReference type="ARBA" id="ARBA00022643"/>
    </source>
</evidence>
<keyword evidence="4 5" id="KW-0560">Oxidoreductase</keyword>
<dbReference type="SUPFAM" id="SSF51395">
    <property type="entry name" value="FMN-linked oxidoreductases"/>
    <property type="match status" value="1"/>
</dbReference>
<organism evidence="9 10">
    <name type="scientific">Bdellovibrio bacteriovorus</name>
    <dbReference type="NCBI Taxonomy" id="959"/>
    <lineage>
        <taxon>Bacteria</taxon>
        <taxon>Pseudomonadati</taxon>
        <taxon>Bdellovibrionota</taxon>
        <taxon>Bdellovibrionia</taxon>
        <taxon>Bdellovibrionales</taxon>
        <taxon>Pseudobdellovibrionaceae</taxon>
        <taxon>Bdellovibrio</taxon>
    </lineage>
</organism>
<dbReference type="AlphaFoldDB" id="A0A1Z3NA29"/>
<dbReference type="Gene3D" id="3.20.20.70">
    <property type="entry name" value="Aldolase class I"/>
    <property type="match status" value="1"/>
</dbReference>
<dbReference type="GO" id="GO:0017150">
    <property type="term" value="F:tRNA dihydrouridine synthase activity"/>
    <property type="evidence" value="ECO:0007669"/>
    <property type="project" value="InterPro"/>
</dbReference>
<dbReference type="PANTHER" id="PTHR11082">
    <property type="entry name" value="TRNA-DIHYDROURIDINE SYNTHASE"/>
    <property type="match status" value="1"/>
</dbReference>
<keyword evidence="7" id="KW-0547">Nucleotide-binding</keyword>
<protein>
    <recommendedName>
        <fullName evidence="5">tRNA-dihydrouridine synthase</fullName>
        <ecNumber evidence="5">1.3.1.-</ecNumber>
    </recommendedName>
</protein>
<dbReference type="InterPro" id="IPR013785">
    <property type="entry name" value="Aldolase_TIM"/>
</dbReference>
<comment type="similarity">
    <text evidence="5">Belongs to the dus family.</text>
</comment>